<evidence type="ECO:0000256" key="1">
    <source>
        <dbReference type="SAM" id="Phobius"/>
    </source>
</evidence>
<feature type="transmembrane region" description="Helical" evidence="1">
    <location>
        <begin position="42"/>
        <end position="62"/>
    </location>
</feature>
<protein>
    <submittedName>
        <fullName evidence="2">Uncharacterized protein</fullName>
    </submittedName>
</protein>
<keyword evidence="1" id="KW-0812">Transmembrane</keyword>
<keyword evidence="3" id="KW-1185">Reference proteome</keyword>
<keyword evidence="1" id="KW-0472">Membrane</keyword>
<name>A0A7W7HX20_9ACTN</name>
<evidence type="ECO:0000313" key="3">
    <source>
        <dbReference type="Proteomes" id="UP000578112"/>
    </source>
</evidence>
<dbReference type="AlphaFoldDB" id="A0A7W7HX20"/>
<evidence type="ECO:0000313" key="2">
    <source>
        <dbReference type="EMBL" id="MBB4762299.1"/>
    </source>
</evidence>
<comment type="caution">
    <text evidence="2">The sequence shown here is derived from an EMBL/GenBank/DDBJ whole genome shotgun (WGS) entry which is preliminary data.</text>
</comment>
<sequence>MITKFLAAAGRHGRPILATGLALSAGFLLVQAQVPALGQRAFPALMIAAMSLLPLGVVSVAGRRPNAFVVLPDVPAFSTPPRPTYTFLALAYLVMATGRTANVIRDWGSDPFLSEQLPELFTTALTLLFVAVAWGDNSVQLRPDGVWQRGLTGWLVIPWDASPAVPSLPPAPNANTVPLTCARPELVRRSGLHVFGKKLRTTDIEPWLITAAIRYYAANPVHRPAIGTEIERDRLMRELFDPFRPAPAAGT</sequence>
<dbReference type="EMBL" id="JACHNH010000001">
    <property type="protein sequence ID" value="MBB4762299.1"/>
    <property type="molecule type" value="Genomic_DNA"/>
</dbReference>
<reference evidence="2 3" key="1">
    <citation type="submission" date="2020-08" db="EMBL/GenBank/DDBJ databases">
        <title>Sequencing the genomes of 1000 actinobacteria strains.</title>
        <authorList>
            <person name="Klenk H.-P."/>
        </authorList>
    </citation>
    <scope>NUCLEOTIDE SEQUENCE [LARGE SCALE GENOMIC DNA]</scope>
    <source>
        <strain evidence="2 3">DSM 43149</strain>
    </source>
</reference>
<organism evidence="2 3">
    <name type="scientific">Actinoplanes digitatis</name>
    <dbReference type="NCBI Taxonomy" id="1868"/>
    <lineage>
        <taxon>Bacteria</taxon>
        <taxon>Bacillati</taxon>
        <taxon>Actinomycetota</taxon>
        <taxon>Actinomycetes</taxon>
        <taxon>Micromonosporales</taxon>
        <taxon>Micromonosporaceae</taxon>
        <taxon>Actinoplanes</taxon>
    </lineage>
</organism>
<accession>A0A7W7HX20</accession>
<gene>
    <name evidence="2" type="ORF">BJ971_002855</name>
</gene>
<proteinExistence type="predicted"/>
<dbReference type="RefSeq" id="WP_184993306.1">
    <property type="nucleotide sequence ID" value="NZ_BOMK01000012.1"/>
</dbReference>
<dbReference type="Proteomes" id="UP000578112">
    <property type="component" value="Unassembled WGS sequence"/>
</dbReference>
<keyword evidence="1" id="KW-1133">Transmembrane helix</keyword>